<reference evidence="1" key="1">
    <citation type="journal article" date="2014" name="Nat. Commun.">
        <title>The emerging biofuel crop Camelina sativa retains a highly undifferentiated hexaploid genome structure.</title>
        <authorList>
            <person name="Kagale S."/>
            <person name="Koh C."/>
            <person name="Nixon J."/>
            <person name="Bollina V."/>
            <person name="Clarke W.E."/>
            <person name="Tuteja R."/>
            <person name="Spillane C."/>
            <person name="Robinson S.J."/>
            <person name="Links M.G."/>
            <person name="Clarke C."/>
            <person name="Higgins E.E."/>
            <person name="Huebert T."/>
            <person name="Sharpe A.G."/>
            <person name="Parkin I.A."/>
        </authorList>
    </citation>
    <scope>NUCLEOTIDE SEQUENCE [LARGE SCALE GENOMIC DNA]</scope>
    <source>
        <strain evidence="1">cv. DH55</strain>
    </source>
</reference>
<dbReference type="Pfam" id="PF03004">
    <property type="entry name" value="Transposase_24"/>
    <property type="match status" value="1"/>
</dbReference>
<dbReference type="PANTHER" id="PTHR33018:SF37">
    <property type="entry name" value="TRANSPOSASE TNP1_EN_SPM-LIKE DOMAIN-CONTAINING PROTEIN"/>
    <property type="match status" value="1"/>
</dbReference>
<name>A0ABM0WS71_CAMSA</name>
<proteinExistence type="predicted"/>
<keyword evidence="1" id="KW-1185">Reference proteome</keyword>
<evidence type="ECO:0000313" key="2">
    <source>
        <dbReference type="RefSeq" id="XP_010475406.1"/>
    </source>
</evidence>
<dbReference type="GeneID" id="104754820"/>
<dbReference type="Proteomes" id="UP000694864">
    <property type="component" value="Chromosome 2"/>
</dbReference>
<protein>
    <submittedName>
        <fullName evidence="2">Uncharacterized protein LOC104754820</fullName>
    </submittedName>
</protein>
<dbReference type="PANTHER" id="PTHR33018">
    <property type="entry name" value="OS10G0338966 PROTEIN-RELATED"/>
    <property type="match status" value="1"/>
</dbReference>
<dbReference type="InterPro" id="IPR004252">
    <property type="entry name" value="Probable_transposase_24"/>
</dbReference>
<gene>
    <name evidence="2" type="primary">LOC104754820</name>
</gene>
<dbReference type="RefSeq" id="XP_010475406.1">
    <property type="nucleotide sequence ID" value="XM_010477104.1"/>
</dbReference>
<reference evidence="2" key="2">
    <citation type="submission" date="2025-08" db="UniProtKB">
        <authorList>
            <consortium name="RefSeq"/>
        </authorList>
    </citation>
    <scope>IDENTIFICATION</scope>
    <source>
        <tissue evidence="2">Leaf</tissue>
    </source>
</reference>
<organism evidence="1 2">
    <name type="scientific">Camelina sativa</name>
    <name type="common">False flax</name>
    <name type="synonym">Myagrum sativum</name>
    <dbReference type="NCBI Taxonomy" id="90675"/>
    <lineage>
        <taxon>Eukaryota</taxon>
        <taxon>Viridiplantae</taxon>
        <taxon>Streptophyta</taxon>
        <taxon>Embryophyta</taxon>
        <taxon>Tracheophyta</taxon>
        <taxon>Spermatophyta</taxon>
        <taxon>Magnoliopsida</taxon>
        <taxon>eudicotyledons</taxon>
        <taxon>Gunneridae</taxon>
        <taxon>Pentapetalae</taxon>
        <taxon>rosids</taxon>
        <taxon>malvids</taxon>
        <taxon>Brassicales</taxon>
        <taxon>Brassicaceae</taxon>
        <taxon>Camelineae</taxon>
        <taxon>Camelina</taxon>
    </lineage>
</organism>
<evidence type="ECO:0000313" key="1">
    <source>
        <dbReference type="Proteomes" id="UP000694864"/>
    </source>
</evidence>
<accession>A0ABM0WS71</accession>
<sequence length="260" mass="29461">MRKVAKDPEDKVDVEFSELGEHYGEGSVTLSSFLGLVREHVPVVLDDWRKVDKQTKDTLWEAVQARFNLREEWQKDAVLKQMGGIWRSGKSKLSNQVRDAKSTTERNSLKPSNISSIATWNSWIKSRSTAAFKEKSNKFREMRKKQIPHTTSRQGMFRLGQKCVDPRTVTRSKIWIAGHTHADGRPVKPEFADTIEQIKSLDNQMDSTSGSFNIKEDDVSKVLGIDKPGCVKGMGRGITATKLAHLHARDSKIEELQIEV</sequence>